<dbReference type="AlphaFoldDB" id="A0A6J6RVZ8"/>
<dbReference type="GO" id="GO:0005525">
    <property type="term" value="F:GTP binding"/>
    <property type="evidence" value="ECO:0007669"/>
    <property type="project" value="UniProtKB-KW"/>
</dbReference>
<feature type="domain" description="RapZ-like N-terminal" evidence="4">
    <location>
        <begin position="4"/>
        <end position="162"/>
    </location>
</feature>
<keyword evidence="2" id="KW-0067">ATP-binding</keyword>
<dbReference type="HAMAP" id="MF_00636">
    <property type="entry name" value="RapZ_like"/>
    <property type="match status" value="1"/>
</dbReference>
<evidence type="ECO:0000256" key="1">
    <source>
        <dbReference type="ARBA" id="ARBA00022741"/>
    </source>
</evidence>
<dbReference type="EMBL" id="CAEZYK010000057">
    <property type="protein sequence ID" value="CAB4726870.1"/>
    <property type="molecule type" value="Genomic_DNA"/>
</dbReference>
<keyword evidence="3" id="KW-0342">GTP-binding</keyword>
<sequence>MAVDLTIVTGMSGAGRSAAADGLEDLGFFVIDNLPPALISKVAELAGSGERSKNYAVVVDVRSGSFVDDLVAALAVVHEQGVRTQILFLDASDDVLVRRFEASRRPHPLADATNAGEGTGIASGIERERVLLESIKGQSDLIIDTTSTNVQELRNRVREVFGEPGSDGLNVSLVTFGFKHGVPLGVDLLFDCRFLPNPYWDERLRPLTGESSKVKRAVLRHVEAKDFLAELERMLGTVLPAYAREGKSHLSIGLGCTGGRHRSVVLAGEVAKTLSALGYPAQIHHRDIERD</sequence>
<evidence type="ECO:0000259" key="5">
    <source>
        <dbReference type="Pfam" id="PF22740"/>
    </source>
</evidence>
<dbReference type="InterPro" id="IPR053930">
    <property type="entry name" value="RapZ-like_N"/>
</dbReference>
<dbReference type="PIRSF" id="PIRSF005052">
    <property type="entry name" value="P-loopkin"/>
    <property type="match status" value="1"/>
</dbReference>
<gene>
    <name evidence="6" type="ORF">UFOPK2683_01035</name>
</gene>
<dbReference type="Pfam" id="PF22740">
    <property type="entry name" value="PapZ_C"/>
    <property type="match status" value="1"/>
</dbReference>
<evidence type="ECO:0000256" key="3">
    <source>
        <dbReference type="ARBA" id="ARBA00023134"/>
    </source>
</evidence>
<dbReference type="InterPro" id="IPR027417">
    <property type="entry name" value="P-loop_NTPase"/>
</dbReference>
<organism evidence="6">
    <name type="scientific">freshwater metagenome</name>
    <dbReference type="NCBI Taxonomy" id="449393"/>
    <lineage>
        <taxon>unclassified sequences</taxon>
        <taxon>metagenomes</taxon>
        <taxon>ecological metagenomes</taxon>
    </lineage>
</organism>
<feature type="domain" description="RapZ C-terminal" evidence="5">
    <location>
        <begin position="170"/>
        <end position="289"/>
    </location>
</feature>
<protein>
    <submittedName>
        <fullName evidence="6">Unannotated protein</fullName>
    </submittedName>
</protein>
<name>A0A6J6RVZ8_9ZZZZ</name>
<evidence type="ECO:0000259" key="4">
    <source>
        <dbReference type="Pfam" id="PF03668"/>
    </source>
</evidence>
<dbReference type="Pfam" id="PF03668">
    <property type="entry name" value="RapZ-like_N"/>
    <property type="match status" value="1"/>
</dbReference>
<proteinExistence type="inferred from homology"/>
<keyword evidence="1" id="KW-0547">Nucleotide-binding</keyword>
<dbReference type="PANTHER" id="PTHR30448">
    <property type="entry name" value="RNASE ADAPTER PROTEIN RAPZ"/>
    <property type="match status" value="1"/>
</dbReference>
<reference evidence="6" key="1">
    <citation type="submission" date="2020-05" db="EMBL/GenBank/DDBJ databases">
        <authorList>
            <person name="Chiriac C."/>
            <person name="Salcher M."/>
            <person name="Ghai R."/>
            <person name="Kavagutti S V."/>
        </authorList>
    </citation>
    <scope>NUCLEOTIDE SEQUENCE</scope>
</reference>
<evidence type="ECO:0000313" key="6">
    <source>
        <dbReference type="EMBL" id="CAB4726870.1"/>
    </source>
</evidence>
<dbReference type="PANTHER" id="PTHR30448:SF0">
    <property type="entry name" value="RNASE ADAPTER PROTEIN RAPZ"/>
    <property type="match status" value="1"/>
</dbReference>
<accession>A0A6J6RVZ8</accession>
<dbReference type="InterPro" id="IPR005337">
    <property type="entry name" value="RapZ-like"/>
</dbReference>
<dbReference type="InterPro" id="IPR053931">
    <property type="entry name" value="RapZ_C"/>
</dbReference>
<evidence type="ECO:0000256" key="2">
    <source>
        <dbReference type="ARBA" id="ARBA00022840"/>
    </source>
</evidence>
<dbReference type="GO" id="GO:0005524">
    <property type="term" value="F:ATP binding"/>
    <property type="evidence" value="ECO:0007669"/>
    <property type="project" value="UniProtKB-KW"/>
</dbReference>
<dbReference type="SUPFAM" id="SSF52540">
    <property type="entry name" value="P-loop containing nucleoside triphosphate hydrolases"/>
    <property type="match status" value="1"/>
</dbReference>
<dbReference type="NCBIfam" id="NF003828">
    <property type="entry name" value="PRK05416.1"/>
    <property type="match status" value="1"/>
</dbReference>